<organism evidence="2 3">
    <name type="scientific">Methanosarcina acetivorans (strain ATCC 35395 / DSM 2834 / JCM 12185 / C2A)</name>
    <dbReference type="NCBI Taxonomy" id="188937"/>
    <lineage>
        <taxon>Archaea</taxon>
        <taxon>Methanobacteriati</taxon>
        <taxon>Methanobacteriota</taxon>
        <taxon>Stenosarchaea group</taxon>
        <taxon>Methanomicrobia</taxon>
        <taxon>Methanosarcinales</taxon>
        <taxon>Methanosarcinaceae</taxon>
        <taxon>Methanosarcina</taxon>
    </lineage>
</organism>
<dbReference type="GO" id="GO:0003676">
    <property type="term" value="F:nucleic acid binding"/>
    <property type="evidence" value="ECO:0007669"/>
    <property type="project" value="InterPro"/>
</dbReference>
<dbReference type="Pfam" id="PF01844">
    <property type="entry name" value="HNH"/>
    <property type="match status" value="1"/>
</dbReference>
<dbReference type="SMART" id="SM00507">
    <property type="entry name" value="HNHc"/>
    <property type="match status" value="1"/>
</dbReference>
<evidence type="ECO:0000259" key="1">
    <source>
        <dbReference type="SMART" id="SM00507"/>
    </source>
</evidence>
<dbReference type="AlphaFoldDB" id="Q8TKB6"/>
<keyword evidence="2" id="KW-0378">Hydrolase</keyword>
<dbReference type="EMBL" id="AE010299">
    <property type="protein sequence ID" value="AAM06859.1"/>
    <property type="molecule type" value="Genomic_DNA"/>
</dbReference>
<keyword evidence="3" id="KW-1185">Reference proteome</keyword>
<sequence>MIVSSFGLFSKFKGEFLMEQRYLRYYNGRYEADIDITVEEWKSMLQNEKIFYKEALDMVLKWYNEIDHQATSKAIMVKYSPELKGTPYNGIVVGLTNRILKYLNRFEVIGTEGNKSRFIVPFEGWHEDYNPSKHFVWKLRDELVQALEELGKVDYQTFPSEKDELTSSIVESTPEGKKILCYTTRYERNAQNRRNAIAIHGTVCQGCGFDFEKTYGEIGRDYIEVHHVKPLCEEEGSVPINAETDLICVCANCHRMIHRRKDSVLSLKELQELLLANKS</sequence>
<dbReference type="InParanoid" id="Q8TKB6"/>
<dbReference type="InterPro" id="IPR003615">
    <property type="entry name" value="HNH_nuc"/>
</dbReference>
<dbReference type="EnsemblBacteria" id="AAM06859">
    <property type="protein sequence ID" value="AAM06859"/>
    <property type="gene ID" value="MA_3494"/>
</dbReference>
<name>Q8TKB6_METAC</name>
<accession>Q8TKB6</accession>
<feature type="domain" description="HNH nuclease" evidence="1">
    <location>
        <begin position="192"/>
        <end position="255"/>
    </location>
</feature>
<dbReference type="Proteomes" id="UP000002487">
    <property type="component" value="Chromosome"/>
</dbReference>
<dbReference type="GO" id="GO:0008270">
    <property type="term" value="F:zinc ion binding"/>
    <property type="evidence" value="ECO:0007669"/>
    <property type="project" value="InterPro"/>
</dbReference>
<dbReference type="GO" id="GO:0004519">
    <property type="term" value="F:endonuclease activity"/>
    <property type="evidence" value="ECO:0007669"/>
    <property type="project" value="UniProtKB-KW"/>
</dbReference>
<dbReference type="CDD" id="cd00085">
    <property type="entry name" value="HNHc"/>
    <property type="match status" value="1"/>
</dbReference>
<dbReference type="STRING" id="188937.MA_3494"/>
<protein>
    <submittedName>
        <fullName evidence="2">Hnh endonuclease</fullName>
    </submittedName>
</protein>
<reference evidence="2 3" key="1">
    <citation type="journal article" date="2002" name="Genome Res.">
        <title>The genome of Methanosarcina acetivorans reveals extensive metabolic and physiological diversity.</title>
        <authorList>
            <person name="Galagan J.E."/>
            <person name="Nusbaum C."/>
            <person name="Roy A."/>
            <person name="Endrizzi M.G."/>
            <person name="Macdonald P."/>
            <person name="FitzHugh W."/>
            <person name="Calvo S."/>
            <person name="Engels R."/>
            <person name="Smirnov S."/>
            <person name="Atnoor D."/>
            <person name="Brown A."/>
            <person name="Allen N."/>
            <person name="Naylor J."/>
            <person name="Stange-Thomann N."/>
            <person name="DeArellano K."/>
            <person name="Johnson R."/>
            <person name="Linton L."/>
            <person name="McEwan P."/>
            <person name="McKernan K."/>
            <person name="Talamas J."/>
            <person name="Tirrell A."/>
            <person name="Ye W."/>
            <person name="Zimmer A."/>
            <person name="Barber R.D."/>
            <person name="Cann I."/>
            <person name="Graham D.E."/>
            <person name="Grahame D.A."/>
            <person name="Guss A."/>
            <person name="Hedderich R."/>
            <person name="Ingram-Smith C."/>
            <person name="Kuettner C.H."/>
            <person name="Krzycki J.A."/>
            <person name="Leigh J.A."/>
            <person name="Li W."/>
            <person name="Liu J."/>
            <person name="Mukhopadhyay B."/>
            <person name="Reeve J.N."/>
            <person name="Smith K."/>
            <person name="Springer T.A."/>
            <person name="Umayam L.A."/>
            <person name="White O."/>
            <person name="White R.H."/>
            <person name="de Macario E.C."/>
            <person name="Ferry J.G."/>
            <person name="Jarrell K.F."/>
            <person name="Jing H."/>
            <person name="Macario A.J.L."/>
            <person name="Paulsen I."/>
            <person name="Pritchett M."/>
            <person name="Sowers K.R."/>
            <person name="Swanson R.V."/>
            <person name="Zinder S.H."/>
            <person name="Lander E."/>
            <person name="Metcalf W.W."/>
            <person name="Birren B."/>
        </authorList>
    </citation>
    <scope>NUCLEOTIDE SEQUENCE [LARGE SCALE GENOMIC DNA]</scope>
    <source>
        <strain evidence="3">ATCC 35395 / DSM 2834 / JCM 12185 / C2A</strain>
    </source>
</reference>
<gene>
    <name evidence="2" type="ordered locus">MA_3494</name>
</gene>
<evidence type="ECO:0000313" key="2">
    <source>
        <dbReference type="EMBL" id="AAM06859.1"/>
    </source>
</evidence>
<dbReference type="Gene3D" id="1.10.30.50">
    <property type="match status" value="1"/>
</dbReference>
<keyword evidence="2" id="KW-0540">Nuclease</keyword>
<evidence type="ECO:0000313" key="3">
    <source>
        <dbReference type="Proteomes" id="UP000002487"/>
    </source>
</evidence>
<dbReference type="KEGG" id="mac:MA_3494"/>
<dbReference type="HOGENOM" id="CLU_092681_0_0_2"/>
<keyword evidence="2" id="KW-0255">Endonuclease</keyword>
<proteinExistence type="predicted"/>
<dbReference type="InterPro" id="IPR002711">
    <property type="entry name" value="HNH"/>
</dbReference>